<dbReference type="SUPFAM" id="SSF53649">
    <property type="entry name" value="Alkaline phosphatase-like"/>
    <property type="match status" value="1"/>
</dbReference>
<gene>
    <name evidence="2" type="primary">ENPP5</name>
    <name evidence="2" type="ORF">AWC38_SpisGene4726</name>
</gene>
<dbReference type="Gene3D" id="3.40.720.10">
    <property type="entry name" value="Alkaline Phosphatase, subunit A"/>
    <property type="match status" value="1"/>
</dbReference>
<dbReference type="OrthoDB" id="415411at2759"/>
<evidence type="ECO:0000313" key="3">
    <source>
        <dbReference type="Proteomes" id="UP000225706"/>
    </source>
</evidence>
<feature type="chain" id="PRO_5011998902" evidence="1">
    <location>
        <begin position="22"/>
        <end position="450"/>
    </location>
</feature>
<evidence type="ECO:0000313" key="2">
    <source>
        <dbReference type="EMBL" id="PFX30482.1"/>
    </source>
</evidence>
<keyword evidence="1" id="KW-0732">Signal</keyword>
<dbReference type="EMBL" id="LSMT01000049">
    <property type="protein sequence ID" value="PFX30482.1"/>
    <property type="molecule type" value="Genomic_DNA"/>
</dbReference>
<reference evidence="3" key="1">
    <citation type="journal article" date="2017" name="bioRxiv">
        <title>Comparative analysis of the genomes of Stylophora pistillata and Acropora digitifera provides evidence for extensive differences between species of corals.</title>
        <authorList>
            <person name="Voolstra C.R."/>
            <person name="Li Y."/>
            <person name="Liew Y.J."/>
            <person name="Baumgarten S."/>
            <person name="Zoccola D."/>
            <person name="Flot J.-F."/>
            <person name="Tambutte S."/>
            <person name="Allemand D."/>
            <person name="Aranda M."/>
        </authorList>
    </citation>
    <scope>NUCLEOTIDE SEQUENCE [LARGE SCALE GENOMIC DNA]</scope>
</reference>
<name>A0A2B4SPP0_STYPI</name>
<dbReference type="AlphaFoldDB" id="A0A2B4SPP0"/>
<dbReference type="Proteomes" id="UP000225706">
    <property type="component" value="Unassembled WGS sequence"/>
</dbReference>
<sequence length="450" mass="51904">MASFWPFAVFFVMLLLHANNAKEPQTVVLVSMDGMPWNLISGAFANTSNLDRVAKSGVKAKYIKTVVPGKTWPTHQSFFTGLYPESQGIVSNTFWDPVFKEQFIYEYDCSNFDPKFYTEAEPIWLTLQRSKVNKGRSGVYFWPGFGGYKEMPSFYRKPICKLNCSALTGKELLSLRNKTRAKFPPYEHCYPDFFNETEKYSRRVDRVIGWLKSEDPPRFVALYIDAPDWKGHTDGALSKAYKDSIEEVDKGAVGHLLDKLKEESLIDKVNLIFVSDHNMVNTSSERVILLDKYIDPSTYWLIESGTIGHIWPNEGKLEEIYTNLTKDNYPHLKVYKKDDIPEEYHWKHNKRIPPIYVQPDVGWVLDKSNATARHGDWVRGNHGWPPQKSKTYSILYAQGPAFKVGYEIEPFSILDLYPLMCDLLGIEPRPNNGSMDIVKKMLKEENFKVD</sequence>
<organism evidence="2 3">
    <name type="scientific">Stylophora pistillata</name>
    <name type="common">Smooth cauliflower coral</name>
    <dbReference type="NCBI Taxonomy" id="50429"/>
    <lineage>
        <taxon>Eukaryota</taxon>
        <taxon>Metazoa</taxon>
        <taxon>Cnidaria</taxon>
        <taxon>Anthozoa</taxon>
        <taxon>Hexacorallia</taxon>
        <taxon>Scleractinia</taxon>
        <taxon>Astrocoeniina</taxon>
        <taxon>Pocilloporidae</taxon>
        <taxon>Stylophora</taxon>
    </lineage>
</organism>
<evidence type="ECO:0000256" key="1">
    <source>
        <dbReference type="SAM" id="SignalP"/>
    </source>
</evidence>
<feature type="signal peptide" evidence="1">
    <location>
        <begin position="1"/>
        <end position="21"/>
    </location>
</feature>
<dbReference type="CDD" id="cd16018">
    <property type="entry name" value="Enpp"/>
    <property type="match status" value="1"/>
</dbReference>
<protein>
    <submittedName>
        <fullName evidence="2">Ectonucleotide pyrophosphatase/phosphodiesterase family member 5</fullName>
    </submittedName>
</protein>
<dbReference type="GO" id="GO:0016787">
    <property type="term" value="F:hydrolase activity"/>
    <property type="evidence" value="ECO:0007669"/>
    <property type="project" value="UniProtKB-ARBA"/>
</dbReference>
<dbReference type="Pfam" id="PF01663">
    <property type="entry name" value="Phosphodiest"/>
    <property type="match status" value="1"/>
</dbReference>
<dbReference type="PANTHER" id="PTHR10151">
    <property type="entry name" value="ECTONUCLEOTIDE PYROPHOSPHATASE/PHOSPHODIESTERASE"/>
    <property type="match status" value="1"/>
</dbReference>
<dbReference type="PANTHER" id="PTHR10151:SF120">
    <property type="entry name" value="BIS(5'-ADENOSYL)-TRIPHOSPHATASE"/>
    <property type="match status" value="1"/>
</dbReference>
<accession>A0A2B4SPP0</accession>
<keyword evidence="3" id="KW-1185">Reference proteome</keyword>
<dbReference type="InterPro" id="IPR017850">
    <property type="entry name" value="Alkaline_phosphatase_core_sf"/>
</dbReference>
<proteinExistence type="predicted"/>
<dbReference type="InterPro" id="IPR002591">
    <property type="entry name" value="Phosphodiest/P_Trfase"/>
</dbReference>
<comment type="caution">
    <text evidence="2">The sequence shown here is derived from an EMBL/GenBank/DDBJ whole genome shotgun (WGS) entry which is preliminary data.</text>
</comment>